<accession>A0A8E2DXH0</accession>
<feature type="non-terminal residue" evidence="2">
    <location>
        <position position="1"/>
    </location>
</feature>
<protein>
    <submittedName>
        <fullName evidence="2">Uncharacterized protein</fullName>
    </submittedName>
</protein>
<sequence>IAMSTHEYYHKVFVALISWTHHDITLDENAPWTEMRNNYDALKYDLDTELRNVERVCGDEYGFDVTRIRIPNATREAPPGYRSYGDWLSAQLHSFYERLDREAKVPSLVIVWYGGHGNVTGSKADSLAWWSGYFVTSAVRIGEDLIETELIWTDVWNQVRQAVNPKLDHLFIFDCCNADLAYAKNPFKLMAPGIPYPETTTSYIVWTAAGSEDEESLENEYGAASGPASFTKMILQAFFRALSDPSTRSISDGLLVSELWQVVDEVVLNGSCHPEPRQVQFGSINGRPRCMRVPERATLYNQAARERQYVDLPETMTQQIDLWAREKWHLHEDEEDEENEEDGKSEDDKSEDDESEDDESEGHGESEEHGEYAEHVESEESDESEERDEFEEYDEYEGHDEYEEHGESDERDEYQEYGEY</sequence>
<keyword evidence="3" id="KW-1185">Reference proteome</keyword>
<feature type="compositionally biased region" description="Acidic residues" evidence="1">
    <location>
        <begin position="333"/>
        <end position="360"/>
    </location>
</feature>
<feature type="compositionally biased region" description="Basic and acidic residues" evidence="1">
    <location>
        <begin position="361"/>
        <end position="378"/>
    </location>
</feature>
<feature type="compositionally biased region" description="Acidic residues" evidence="1">
    <location>
        <begin position="379"/>
        <end position="420"/>
    </location>
</feature>
<feature type="region of interest" description="Disordered" evidence="1">
    <location>
        <begin position="331"/>
        <end position="420"/>
    </location>
</feature>
<dbReference type="AlphaFoldDB" id="A0A8E2DXH0"/>
<evidence type="ECO:0000256" key="1">
    <source>
        <dbReference type="SAM" id="MobiDB-lite"/>
    </source>
</evidence>
<evidence type="ECO:0000313" key="2">
    <source>
        <dbReference type="EMBL" id="OCK73410.1"/>
    </source>
</evidence>
<gene>
    <name evidence="2" type="ORF">K432DRAFT_279681</name>
</gene>
<reference evidence="2 3" key="1">
    <citation type="journal article" date="2016" name="Nat. Commun.">
        <title>Ectomycorrhizal ecology is imprinted in the genome of the dominant symbiotic fungus Cenococcum geophilum.</title>
        <authorList>
            <consortium name="DOE Joint Genome Institute"/>
            <person name="Peter M."/>
            <person name="Kohler A."/>
            <person name="Ohm R.A."/>
            <person name="Kuo A."/>
            <person name="Krutzmann J."/>
            <person name="Morin E."/>
            <person name="Arend M."/>
            <person name="Barry K.W."/>
            <person name="Binder M."/>
            <person name="Choi C."/>
            <person name="Clum A."/>
            <person name="Copeland A."/>
            <person name="Grisel N."/>
            <person name="Haridas S."/>
            <person name="Kipfer T."/>
            <person name="LaButti K."/>
            <person name="Lindquist E."/>
            <person name="Lipzen A."/>
            <person name="Maire R."/>
            <person name="Meier B."/>
            <person name="Mihaltcheva S."/>
            <person name="Molinier V."/>
            <person name="Murat C."/>
            <person name="Poggeler S."/>
            <person name="Quandt C.A."/>
            <person name="Sperisen C."/>
            <person name="Tritt A."/>
            <person name="Tisserant E."/>
            <person name="Crous P.W."/>
            <person name="Henrissat B."/>
            <person name="Nehls U."/>
            <person name="Egli S."/>
            <person name="Spatafora J.W."/>
            <person name="Grigoriev I.V."/>
            <person name="Martin F.M."/>
        </authorList>
    </citation>
    <scope>NUCLEOTIDE SEQUENCE [LARGE SCALE GENOMIC DNA]</scope>
    <source>
        <strain evidence="2 3">CBS 459.81</strain>
    </source>
</reference>
<dbReference type="Proteomes" id="UP000250266">
    <property type="component" value="Unassembled WGS sequence"/>
</dbReference>
<organism evidence="2 3">
    <name type="scientific">Lepidopterella palustris CBS 459.81</name>
    <dbReference type="NCBI Taxonomy" id="1314670"/>
    <lineage>
        <taxon>Eukaryota</taxon>
        <taxon>Fungi</taxon>
        <taxon>Dikarya</taxon>
        <taxon>Ascomycota</taxon>
        <taxon>Pezizomycotina</taxon>
        <taxon>Dothideomycetes</taxon>
        <taxon>Pleosporomycetidae</taxon>
        <taxon>Mytilinidiales</taxon>
        <taxon>Argynnaceae</taxon>
        <taxon>Lepidopterella</taxon>
    </lineage>
</organism>
<feature type="non-terminal residue" evidence="2">
    <location>
        <position position="420"/>
    </location>
</feature>
<name>A0A8E2DXH0_9PEZI</name>
<proteinExistence type="predicted"/>
<evidence type="ECO:0000313" key="3">
    <source>
        <dbReference type="Proteomes" id="UP000250266"/>
    </source>
</evidence>
<dbReference type="EMBL" id="KV745788">
    <property type="protein sequence ID" value="OCK73410.1"/>
    <property type="molecule type" value="Genomic_DNA"/>
</dbReference>